<evidence type="ECO:0000313" key="2">
    <source>
        <dbReference type="Proteomes" id="UP000233551"/>
    </source>
</evidence>
<dbReference type="InterPro" id="IPR025322">
    <property type="entry name" value="PADRE_dom"/>
</dbReference>
<dbReference type="AlphaFoldDB" id="A0A2I0KN90"/>
<gene>
    <name evidence="1" type="ORF">CRG98_009829</name>
</gene>
<sequence length="184" mass="20090">MGNYISCTLSTQTASGNLRSAAKVILPTGEVQQFFTPTNAAELMLETPNHFLVNSQSLRIGRKFSALNADEDLEMGNVYVMFPMNRLSSTITASDLGPLFLKASSSSKKAPSNIGSGAGRVRVSPESDEVPLRGPDRISSEAPKLSLEGIEEFSLPEFMHRMSMSRSKKPLLETIAEDDQIYSR</sequence>
<keyword evidence="2" id="KW-1185">Reference proteome</keyword>
<reference evidence="1 2" key="1">
    <citation type="submission" date="2017-11" db="EMBL/GenBank/DDBJ databases">
        <title>De-novo sequencing of pomegranate (Punica granatum L.) genome.</title>
        <authorList>
            <person name="Akparov Z."/>
            <person name="Amiraslanov A."/>
            <person name="Hajiyeva S."/>
            <person name="Abbasov M."/>
            <person name="Kaur K."/>
            <person name="Hamwieh A."/>
            <person name="Solovyev V."/>
            <person name="Salamov A."/>
            <person name="Braich B."/>
            <person name="Kosarev P."/>
            <person name="Mahmoud A."/>
            <person name="Hajiyev E."/>
            <person name="Babayeva S."/>
            <person name="Izzatullayeva V."/>
            <person name="Mammadov A."/>
            <person name="Mammadov A."/>
            <person name="Sharifova S."/>
            <person name="Ojaghi J."/>
            <person name="Eynullazada K."/>
            <person name="Bayramov B."/>
            <person name="Abdulazimova A."/>
            <person name="Shahmuradov I."/>
        </authorList>
    </citation>
    <scope>NUCLEOTIDE SEQUENCE [LARGE SCALE GENOMIC DNA]</scope>
    <source>
        <strain evidence="2">cv. AG2017</strain>
        <tissue evidence="1">Leaf</tissue>
    </source>
</reference>
<dbReference type="GeneID" id="116203141"/>
<dbReference type="Pfam" id="PF14009">
    <property type="entry name" value="PADRE"/>
    <property type="match status" value="1"/>
</dbReference>
<organism evidence="1 2">
    <name type="scientific">Punica granatum</name>
    <name type="common">Pomegranate</name>
    <dbReference type="NCBI Taxonomy" id="22663"/>
    <lineage>
        <taxon>Eukaryota</taxon>
        <taxon>Viridiplantae</taxon>
        <taxon>Streptophyta</taxon>
        <taxon>Embryophyta</taxon>
        <taxon>Tracheophyta</taxon>
        <taxon>Spermatophyta</taxon>
        <taxon>Magnoliopsida</taxon>
        <taxon>eudicotyledons</taxon>
        <taxon>Gunneridae</taxon>
        <taxon>Pentapetalae</taxon>
        <taxon>rosids</taxon>
        <taxon>malvids</taxon>
        <taxon>Myrtales</taxon>
        <taxon>Lythraceae</taxon>
        <taxon>Punica</taxon>
    </lineage>
</organism>
<accession>A0A2I0KN90</accession>
<dbReference type="Proteomes" id="UP000233551">
    <property type="component" value="Unassembled WGS sequence"/>
</dbReference>
<name>A0A2I0KN90_PUNGR</name>
<proteinExistence type="predicted"/>
<dbReference type="OrthoDB" id="1922322at2759"/>
<dbReference type="STRING" id="22663.A0A2I0KN90"/>
<comment type="caution">
    <text evidence="1">The sequence shown here is derived from an EMBL/GenBank/DDBJ whole genome shotgun (WGS) entry which is preliminary data.</text>
</comment>
<dbReference type="PANTHER" id="PTHR33052">
    <property type="entry name" value="DUF4228 DOMAIN PROTEIN-RELATED"/>
    <property type="match status" value="1"/>
</dbReference>
<protein>
    <submittedName>
        <fullName evidence="1">Uncharacterized protein</fullName>
    </submittedName>
</protein>
<evidence type="ECO:0000313" key="1">
    <source>
        <dbReference type="EMBL" id="PKI69954.1"/>
    </source>
</evidence>
<dbReference type="EMBL" id="PGOL01000479">
    <property type="protein sequence ID" value="PKI69954.1"/>
    <property type="molecule type" value="Genomic_DNA"/>
</dbReference>